<feature type="compositionally biased region" description="Polar residues" evidence="1">
    <location>
        <begin position="1"/>
        <end position="30"/>
    </location>
</feature>
<dbReference type="Proteomes" id="UP001293254">
    <property type="component" value="Unassembled WGS sequence"/>
</dbReference>
<organism evidence="2 3">
    <name type="scientific">Sesamum alatum</name>
    <dbReference type="NCBI Taxonomy" id="300844"/>
    <lineage>
        <taxon>Eukaryota</taxon>
        <taxon>Viridiplantae</taxon>
        <taxon>Streptophyta</taxon>
        <taxon>Embryophyta</taxon>
        <taxon>Tracheophyta</taxon>
        <taxon>Spermatophyta</taxon>
        <taxon>Magnoliopsida</taxon>
        <taxon>eudicotyledons</taxon>
        <taxon>Gunneridae</taxon>
        <taxon>Pentapetalae</taxon>
        <taxon>asterids</taxon>
        <taxon>lamiids</taxon>
        <taxon>Lamiales</taxon>
        <taxon>Pedaliaceae</taxon>
        <taxon>Sesamum</taxon>
    </lineage>
</organism>
<sequence>MEKTNEATQTAVQPNEQQPSQNEASPANNRWSEEFECDIVNGVLAPVPLSVVPVHETGGFMVEELSEAPSRKRQRGSASKDVGATEGQQQQQASSSKKKRRNEGNEELVFKLFKLANAGEQYLLGVHQVKTCGIDRWQLLMYEKSKRWKVGVYALAQGGHIVFPVLEDPTPLLFHKNYQISLQERLVGWTVEKRKRSKGKEDTFYYHGGRQFRSFVETTAFILYSSKPKDLKHTSNNVTSSEAEAIEAMMKISSSETGNNSQEGKKTTEADHQEIEEEFVDYNTCDIFDDEAPQSMIEIFGEPKH</sequence>
<dbReference type="EMBL" id="JACGWO010000009">
    <property type="protein sequence ID" value="KAK4419071.1"/>
    <property type="molecule type" value="Genomic_DNA"/>
</dbReference>
<protein>
    <submittedName>
        <fullName evidence="2">Uncharacterized protein</fullName>
    </submittedName>
</protein>
<accession>A0AAE1XWT6</accession>
<proteinExistence type="predicted"/>
<gene>
    <name evidence="2" type="ORF">Salat_2319900</name>
</gene>
<reference evidence="2" key="1">
    <citation type="submission" date="2020-06" db="EMBL/GenBank/DDBJ databases">
        <authorList>
            <person name="Li T."/>
            <person name="Hu X."/>
            <person name="Zhang T."/>
            <person name="Song X."/>
            <person name="Zhang H."/>
            <person name="Dai N."/>
            <person name="Sheng W."/>
            <person name="Hou X."/>
            <person name="Wei L."/>
        </authorList>
    </citation>
    <scope>NUCLEOTIDE SEQUENCE</scope>
    <source>
        <strain evidence="2">3651</strain>
        <tissue evidence="2">Leaf</tissue>
    </source>
</reference>
<name>A0AAE1XWT6_9LAMI</name>
<evidence type="ECO:0000256" key="1">
    <source>
        <dbReference type="SAM" id="MobiDB-lite"/>
    </source>
</evidence>
<comment type="caution">
    <text evidence="2">The sequence shown here is derived from an EMBL/GenBank/DDBJ whole genome shotgun (WGS) entry which is preliminary data.</text>
</comment>
<evidence type="ECO:0000313" key="3">
    <source>
        <dbReference type="Proteomes" id="UP001293254"/>
    </source>
</evidence>
<keyword evidence="3" id="KW-1185">Reference proteome</keyword>
<evidence type="ECO:0000313" key="2">
    <source>
        <dbReference type="EMBL" id="KAK4419071.1"/>
    </source>
</evidence>
<dbReference type="AlphaFoldDB" id="A0AAE1XWT6"/>
<feature type="region of interest" description="Disordered" evidence="1">
    <location>
        <begin position="64"/>
        <end position="102"/>
    </location>
</feature>
<feature type="region of interest" description="Disordered" evidence="1">
    <location>
        <begin position="1"/>
        <end position="32"/>
    </location>
</feature>
<reference evidence="2" key="2">
    <citation type="journal article" date="2024" name="Plant">
        <title>Genomic evolution and insights into agronomic trait innovations of Sesamum species.</title>
        <authorList>
            <person name="Miao H."/>
            <person name="Wang L."/>
            <person name="Qu L."/>
            <person name="Liu H."/>
            <person name="Sun Y."/>
            <person name="Le M."/>
            <person name="Wang Q."/>
            <person name="Wei S."/>
            <person name="Zheng Y."/>
            <person name="Lin W."/>
            <person name="Duan Y."/>
            <person name="Cao H."/>
            <person name="Xiong S."/>
            <person name="Wang X."/>
            <person name="Wei L."/>
            <person name="Li C."/>
            <person name="Ma Q."/>
            <person name="Ju M."/>
            <person name="Zhao R."/>
            <person name="Li G."/>
            <person name="Mu C."/>
            <person name="Tian Q."/>
            <person name="Mei H."/>
            <person name="Zhang T."/>
            <person name="Gao T."/>
            <person name="Zhang H."/>
        </authorList>
    </citation>
    <scope>NUCLEOTIDE SEQUENCE</scope>
    <source>
        <strain evidence="2">3651</strain>
    </source>
</reference>